<dbReference type="KEGG" id="srt:Srot_2098"/>
<dbReference type="EMBL" id="CP001958">
    <property type="protein sequence ID" value="ADG98553.1"/>
    <property type="molecule type" value="Genomic_DNA"/>
</dbReference>
<reference evidence="2 3" key="1">
    <citation type="journal article" date="2010" name="Stand. Genomic Sci.">
        <title>Complete genome sequence of Segniliparus rotundus type strain (CDC 1076).</title>
        <authorList>
            <person name="Sikorski J."/>
            <person name="Lapidus A."/>
            <person name="Copeland A."/>
            <person name="Misra M."/>
            <person name="Glavina Del Rio T."/>
            <person name="Nolan M."/>
            <person name="Lucas S."/>
            <person name="Chen F."/>
            <person name="Tice H."/>
            <person name="Cheng J.F."/>
            <person name="Jando M."/>
            <person name="Schneider S."/>
            <person name="Bruce D."/>
            <person name="Goodwin L."/>
            <person name="Pitluck S."/>
            <person name="Liolios K."/>
            <person name="Mikhailova N."/>
            <person name="Pati A."/>
            <person name="Ivanova N."/>
            <person name="Mavromatis K."/>
            <person name="Chen A."/>
            <person name="Palaniappan K."/>
            <person name="Chertkov O."/>
            <person name="Land M."/>
            <person name="Hauser L."/>
            <person name="Chang Y.J."/>
            <person name="Jeffries C.D."/>
            <person name="Brettin T."/>
            <person name="Detter J.C."/>
            <person name="Han C."/>
            <person name="Rohde M."/>
            <person name="Goker M."/>
            <person name="Bristow J."/>
            <person name="Eisen J.A."/>
            <person name="Markowitz V."/>
            <person name="Hugenholtz P."/>
            <person name="Kyrpides N.C."/>
            <person name="Klenk H.P."/>
        </authorList>
    </citation>
    <scope>NUCLEOTIDE SEQUENCE [LARGE SCALE GENOMIC DNA]</scope>
    <source>
        <strain evidence="3">ATCC BAA-972 / CDC 1076 / CIP 108378 / DSM 44985 / JCM 13578</strain>
    </source>
</reference>
<feature type="chain" id="PRO_5003091766" evidence="1">
    <location>
        <begin position="29"/>
        <end position="143"/>
    </location>
</feature>
<keyword evidence="1" id="KW-0732">Signal</keyword>
<dbReference type="STRING" id="640132.Srot_2098"/>
<gene>
    <name evidence="2" type="ordered locus">Srot_2098</name>
</gene>
<dbReference type="HOGENOM" id="CLU_1804866_0_0_11"/>
<dbReference type="Proteomes" id="UP000002247">
    <property type="component" value="Chromosome"/>
</dbReference>
<keyword evidence="3" id="KW-1185">Reference proteome</keyword>
<sequence>MKITRADLPVLAALCLGSSWLLAPSASADINAKDACNQYRDANQKANARWIEFKDGHEDDDSKQYWHDVAADLNDAALTVNDLAKDKGYGDNIQNAFVSYAHSMRELAEAVNRQEQYDRLQRPLGSVQKAQQDVQSACKQYWG</sequence>
<dbReference type="RefSeq" id="WP_013139005.1">
    <property type="nucleotide sequence ID" value="NC_014168.1"/>
</dbReference>
<evidence type="ECO:0000256" key="1">
    <source>
        <dbReference type="SAM" id="SignalP"/>
    </source>
</evidence>
<name>D6Z9C3_SEGRD</name>
<proteinExistence type="predicted"/>
<feature type="signal peptide" evidence="1">
    <location>
        <begin position="1"/>
        <end position="28"/>
    </location>
</feature>
<evidence type="ECO:0000313" key="3">
    <source>
        <dbReference type="Proteomes" id="UP000002247"/>
    </source>
</evidence>
<evidence type="ECO:0000313" key="2">
    <source>
        <dbReference type="EMBL" id="ADG98553.1"/>
    </source>
</evidence>
<dbReference type="AlphaFoldDB" id="D6Z9C3"/>
<organism evidence="2 3">
    <name type="scientific">Segniliparus rotundus (strain ATCC BAA-972 / CDC 1076 / CIP 108378 / DSM 44985 / JCM 13578)</name>
    <dbReference type="NCBI Taxonomy" id="640132"/>
    <lineage>
        <taxon>Bacteria</taxon>
        <taxon>Bacillati</taxon>
        <taxon>Actinomycetota</taxon>
        <taxon>Actinomycetes</taxon>
        <taxon>Mycobacteriales</taxon>
        <taxon>Segniliparaceae</taxon>
        <taxon>Segniliparus</taxon>
    </lineage>
</organism>
<accession>D6Z9C3</accession>
<dbReference type="OrthoDB" id="9828063at2"/>
<protein>
    <submittedName>
        <fullName evidence="2">Uncharacterized protein</fullName>
    </submittedName>
</protein>